<evidence type="ECO:0000256" key="5">
    <source>
        <dbReference type="ARBA" id="ARBA00041564"/>
    </source>
</evidence>
<dbReference type="InterPro" id="IPR005801">
    <property type="entry name" value="ADC_synthase"/>
</dbReference>
<reference evidence="7 8" key="1">
    <citation type="submission" date="2018-03" db="EMBL/GenBank/DDBJ databases">
        <title>Characteristics and genome of n-alkane degrading marine bacteria Gordonia iterans isolated from crude oil contaminated in Tae-an, South Korea.</title>
        <authorList>
            <person name="Lee S.-S."/>
            <person name="Kim H."/>
        </authorList>
    </citation>
    <scope>NUCLEOTIDE SEQUENCE [LARGE SCALE GENOMIC DNA]</scope>
    <source>
        <strain evidence="7 8">Co17</strain>
    </source>
</reference>
<dbReference type="RefSeq" id="WP_105941248.1">
    <property type="nucleotide sequence ID" value="NZ_CP027433.1"/>
</dbReference>
<accession>A0A2S0KCY7</accession>
<protein>
    <recommendedName>
        <fullName evidence="3">isochorismate synthase</fullName>
        <ecNumber evidence="3">5.4.4.2</ecNumber>
    </recommendedName>
    <alternativeName>
        <fullName evidence="5">Isochorismate mutase</fullName>
    </alternativeName>
</protein>
<comment type="similarity">
    <text evidence="2">Belongs to the isochorismate synthase family.</text>
</comment>
<sequence>MRVTGETSFLLSRPSTTVRGTGVAARYRSVAAAREGLGAGAPVVAGLLAFDTAAPAALLAPQHWSLTDQTVPGRDPAPTEPLTCTVTPSGTHRERVARALRLIADGDLEKVVLARTMELTFGEPVDADRLAARFAYGAGTAAVFAAPAPDDRWLIGASPELLVRRSGRIVTCHPFAGSAPRHRDPVADRAASQGLLDSAKDLTEHAFVVDDLRAGLTPLCTELDVPGRPALTSTGEMWHLATPIRGVLADESITALDLATLLSPTPAVCGTPRNAAAAAITAIEGPREFYGGAVGWCDARGDGEWLVAIRCLELQADRRSVRTWAGGGIVAGSDPDAEVAETDAKFRTVLRALGIGD</sequence>
<dbReference type="EC" id="5.4.4.2" evidence="3"/>
<evidence type="ECO:0000313" key="8">
    <source>
        <dbReference type="Proteomes" id="UP000239814"/>
    </source>
</evidence>
<dbReference type="PANTHER" id="PTHR42839:SF2">
    <property type="entry name" value="ISOCHORISMATE SYNTHASE ENTC"/>
    <property type="match status" value="1"/>
</dbReference>
<proteinExistence type="inferred from homology"/>
<dbReference type="InterPro" id="IPR004561">
    <property type="entry name" value="IsoChor_synthase"/>
</dbReference>
<evidence type="ECO:0000313" key="7">
    <source>
        <dbReference type="EMBL" id="AVL99513.1"/>
    </source>
</evidence>
<name>A0A2S0KCY7_9ACTN</name>
<dbReference type="OrthoDB" id="9806579at2"/>
<organism evidence="7 8">
    <name type="scientific">Gordonia iterans</name>
    <dbReference type="NCBI Taxonomy" id="1004901"/>
    <lineage>
        <taxon>Bacteria</taxon>
        <taxon>Bacillati</taxon>
        <taxon>Actinomycetota</taxon>
        <taxon>Actinomycetes</taxon>
        <taxon>Mycobacteriales</taxon>
        <taxon>Gordoniaceae</taxon>
        <taxon>Gordonia</taxon>
    </lineage>
</organism>
<dbReference type="InterPro" id="IPR015890">
    <property type="entry name" value="Chorismate_C"/>
</dbReference>
<dbReference type="Pfam" id="PF00425">
    <property type="entry name" value="Chorismate_bind"/>
    <property type="match status" value="1"/>
</dbReference>
<dbReference type="NCBIfam" id="TIGR00543">
    <property type="entry name" value="isochor_syn"/>
    <property type="match status" value="1"/>
</dbReference>
<dbReference type="Gene3D" id="3.60.120.10">
    <property type="entry name" value="Anthranilate synthase"/>
    <property type="match status" value="1"/>
</dbReference>
<evidence type="ECO:0000256" key="2">
    <source>
        <dbReference type="ARBA" id="ARBA00005297"/>
    </source>
</evidence>
<dbReference type="GO" id="GO:0008909">
    <property type="term" value="F:isochorismate synthase activity"/>
    <property type="evidence" value="ECO:0007669"/>
    <property type="project" value="UniProtKB-EC"/>
</dbReference>
<evidence type="ECO:0000256" key="1">
    <source>
        <dbReference type="ARBA" id="ARBA00000799"/>
    </source>
</evidence>
<evidence type="ECO:0000256" key="3">
    <source>
        <dbReference type="ARBA" id="ARBA00012824"/>
    </source>
</evidence>
<gene>
    <name evidence="7" type="ORF">C6V83_03640</name>
</gene>
<dbReference type="SUPFAM" id="SSF56322">
    <property type="entry name" value="ADC synthase"/>
    <property type="match status" value="1"/>
</dbReference>
<keyword evidence="8" id="KW-1185">Reference proteome</keyword>
<dbReference type="PANTHER" id="PTHR42839">
    <property type="entry name" value="ISOCHORISMATE SYNTHASE ENTC"/>
    <property type="match status" value="1"/>
</dbReference>
<evidence type="ECO:0000256" key="4">
    <source>
        <dbReference type="ARBA" id="ARBA00023235"/>
    </source>
</evidence>
<dbReference type="Proteomes" id="UP000239814">
    <property type="component" value="Chromosome"/>
</dbReference>
<feature type="domain" description="Chorismate-utilising enzyme C-terminal" evidence="6">
    <location>
        <begin position="92"/>
        <end position="345"/>
    </location>
</feature>
<dbReference type="EMBL" id="CP027433">
    <property type="protein sequence ID" value="AVL99513.1"/>
    <property type="molecule type" value="Genomic_DNA"/>
</dbReference>
<dbReference type="AlphaFoldDB" id="A0A2S0KCY7"/>
<keyword evidence="4" id="KW-0413">Isomerase</keyword>
<dbReference type="KEGG" id="git:C6V83_03640"/>
<comment type="catalytic activity">
    <reaction evidence="1">
        <text>chorismate = isochorismate</text>
        <dbReference type="Rhea" id="RHEA:18985"/>
        <dbReference type="ChEBI" id="CHEBI:29748"/>
        <dbReference type="ChEBI" id="CHEBI:29780"/>
        <dbReference type="EC" id="5.4.4.2"/>
    </reaction>
</comment>
<evidence type="ECO:0000259" key="6">
    <source>
        <dbReference type="Pfam" id="PF00425"/>
    </source>
</evidence>